<feature type="region of interest" description="Disordered" evidence="1">
    <location>
        <begin position="282"/>
        <end position="454"/>
    </location>
</feature>
<dbReference type="PANTHER" id="PTHR33824:SF7">
    <property type="entry name" value="POLYKETIDE CYCLASE_DEHYDRASE AND LIPID TRANSPORT SUPERFAMILY PROTEIN"/>
    <property type="match status" value="1"/>
</dbReference>
<dbReference type="Gene3D" id="3.30.530.20">
    <property type="match status" value="1"/>
</dbReference>
<feature type="compositionally biased region" description="Acidic residues" evidence="1">
    <location>
        <begin position="299"/>
        <end position="435"/>
    </location>
</feature>
<dbReference type="SUPFAM" id="SSF55961">
    <property type="entry name" value="Bet v1-like"/>
    <property type="match status" value="1"/>
</dbReference>
<feature type="region of interest" description="Disordered" evidence="1">
    <location>
        <begin position="98"/>
        <end position="118"/>
    </location>
</feature>
<accession>A0A1I4TF98</accession>
<reference evidence="3 4" key="1">
    <citation type="submission" date="2016-10" db="EMBL/GenBank/DDBJ databases">
        <authorList>
            <person name="de Groot N.N."/>
        </authorList>
    </citation>
    <scope>NUCLEOTIDE SEQUENCE [LARGE SCALE GENOMIC DNA]</scope>
    <source>
        <strain evidence="3 4">CGMCC 4.1877</strain>
    </source>
</reference>
<dbReference type="Pfam" id="PF03364">
    <property type="entry name" value="Polyketide_cyc"/>
    <property type="match status" value="1"/>
</dbReference>
<dbReference type="InterPro" id="IPR047137">
    <property type="entry name" value="ORF3"/>
</dbReference>
<evidence type="ECO:0000259" key="2">
    <source>
        <dbReference type="Pfam" id="PF03364"/>
    </source>
</evidence>
<feature type="compositionally biased region" description="Basic and acidic residues" evidence="1">
    <location>
        <begin position="282"/>
        <end position="298"/>
    </location>
</feature>
<protein>
    <submittedName>
        <fullName evidence="3">Polyketide cyclase / dehydrase and lipid transport</fullName>
    </submittedName>
</protein>
<name>A0A1I4TF98_PSUAM</name>
<dbReference type="InterPro" id="IPR005031">
    <property type="entry name" value="COQ10_START"/>
</dbReference>
<dbReference type="OrthoDB" id="3695445at2"/>
<proteinExistence type="predicted"/>
<feature type="compositionally biased region" description="Gly residues" evidence="1">
    <location>
        <begin position="108"/>
        <end position="118"/>
    </location>
</feature>
<dbReference type="CDD" id="cd07817">
    <property type="entry name" value="SRPBCC_8"/>
    <property type="match status" value="1"/>
</dbReference>
<dbReference type="AlphaFoldDB" id="A0A1I4TF98"/>
<dbReference type="RefSeq" id="WP_093337230.1">
    <property type="nucleotide sequence ID" value="NZ_FOUY01000002.1"/>
</dbReference>
<evidence type="ECO:0000313" key="3">
    <source>
        <dbReference type="EMBL" id="SFM75468.1"/>
    </source>
</evidence>
<organism evidence="3 4">
    <name type="scientific">Pseudonocardia ammonioxydans</name>
    <dbReference type="NCBI Taxonomy" id="260086"/>
    <lineage>
        <taxon>Bacteria</taxon>
        <taxon>Bacillati</taxon>
        <taxon>Actinomycetota</taxon>
        <taxon>Actinomycetes</taxon>
        <taxon>Pseudonocardiales</taxon>
        <taxon>Pseudonocardiaceae</taxon>
        <taxon>Pseudonocardia</taxon>
    </lineage>
</organism>
<evidence type="ECO:0000256" key="1">
    <source>
        <dbReference type="SAM" id="MobiDB-lite"/>
    </source>
</evidence>
<dbReference type="InterPro" id="IPR023393">
    <property type="entry name" value="START-like_dom_sf"/>
</dbReference>
<evidence type="ECO:0000313" key="4">
    <source>
        <dbReference type="Proteomes" id="UP000199614"/>
    </source>
</evidence>
<sequence length="454" mass="49926">MAETEQGNGLLDQLPTDRLKDAAQQLLTAATQRAVEAALNQVEGLSDRLTDVAENGGVGLQAALRGGSEAAEGGSPVTGALKGGLSAAKDKVLGAVGLGGDSGEESGDGSGGGGSGGGGRGKFKFMNIVEELDVGVPVRVAYDQWTQFADFPTFMKKVHTVDQESDEKTNWHAQVFWSKRTWNATILEQIPDTHIIWRSQGAKGYVNGIVSFHELAPNLTKVLLVLEYYPVGFFEKTGNLWRAVGRRARLEFKHYRRHVMVQTLLEQDELEGWRGEIRDSEVVKTHEEALEEERRQAEDYDSEDYDDSQDYDDEEYDPEDYDEDYDPEDDESEDDDYAGDGEDDGPEDHELEDPDAVADDEGYAADDDYDDEPVDDEPDEYEDEPADEADADEDYEADAVEADPADDTGDDDTGDDDTDYEEAAEDPDEADEDDDAGGRRTSGRRRRTGAGVRG</sequence>
<dbReference type="EMBL" id="FOUY01000002">
    <property type="protein sequence ID" value="SFM75468.1"/>
    <property type="molecule type" value="Genomic_DNA"/>
</dbReference>
<feature type="domain" description="Coenzyme Q-binding protein COQ10 START" evidence="2">
    <location>
        <begin position="134"/>
        <end position="252"/>
    </location>
</feature>
<keyword evidence="4" id="KW-1185">Reference proteome</keyword>
<dbReference type="Proteomes" id="UP000199614">
    <property type="component" value="Unassembled WGS sequence"/>
</dbReference>
<dbReference type="STRING" id="260086.SAMN05216207_1002268"/>
<dbReference type="PANTHER" id="PTHR33824">
    <property type="entry name" value="POLYKETIDE CYCLASE/DEHYDRASE AND LIPID TRANSPORT SUPERFAMILY PROTEIN"/>
    <property type="match status" value="1"/>
</dbReference>
<gene>
    <name evidence="3" type="ORF">SAMN05216207_1002268</name>
</gene>